<dbReference type="InterPro" id="IPR048279">
    <property type="entry name" value="MdtK-like"/>
</dbReference>
<dbReference type="PANTHER" id="PTHR43549:SF3">
    <property type="entry name" value="MULTIDRUG RESISTANCE PROTEIN YPNP-RELATED"/>
    <property type="match status" value="1"/>
</dbReference>
<keyword evidence="5 7" id="KW-1133">Transmembrane helix</keyword>
<feature type="transmembrane region" description="Helical" evidence="7">
    <location>
        <begin position="140"/>
        <end position="162"/>
    </location>
</feature>
<feature type="transmembrane region" description="Helical" evidence="7">
    <location>
        <begin position="290"/>
        <end position="311"/>
    </location>
</feature>
<dbReference type="CDD" id="cd13148">
    <property type="entry name" value="MATE_like_3"/>
    <property type="match status" value="1"/>
</dbReference>
<feature type="transmembrane region" description="Helical" evidence="7">
    <location>
        <begin position="169"/>
        <end position="193"/>
    </location>
</feature>
<gene>
    <name evidence="8" type="ORF">BCM14_2917</name>
</gene>
<feature type="transmembrane region" description="Helical" evidence="7">
    <location>
        <begin position="98"/>
        <end position="120"/>
    </location>
</feature>
<evidence type="ECO:0000313" key="8">
    <source>
        <dbReference type="EMBL" id="PRY96295.1"/>
    </source>
</evidence>
<feature type="transmembrane region" description="Helical" evidence="7">
    <location>
        <begin position="323"/>
        <end position="344"/>
    </location>
</feature>
<dbReference type="RefSeq" id="WP_311042735.1">
    <property type="nucleotide sequence ID" value="NZ_PVTV01000018.1"/>
</dbReference>
<dbReference type="GO" id="GO:0015297">
    <property type="term" value="F:antiporter activity"/>
    <property type="evidence" value="ECO:0007669"/>
    <property type="project" value="InterPro"/>
</dbReference>
<evidence type="ECO:0000256" key="6">
    <source>
        <dbReference type="ARBA" id="ARBA00023136"/>
    </source>
</evidence>
<evidence type="ECO:0000256" key="3">
    <source>
        <dbReference type="ARBA" id="ARBA00022475"/>
    </source>
</evidence>
<dbReference type="PANTHER" id="PTHR43549">
    <property type="entry name" value="MULTIDRUG RESISTANCE PROTEIN YPNP-RELATED"/>
    <property type="match status" value="1"/>
</dbReference>
<name>A0A2T0XBH3_9BURK</name>
<dbReference type="GO" id="GO:0042910">
    <property type="term" value="F:xenobiotic transmembrane transporter activity"/>
    <property type="evidence" value="ECO:0007669"/>
    <property type="project" value="InterPro"/>
</dbReference>
<organism evidence="8 9">
    <name type="scientific">Jezberella montanilacus</name>
    <dbReference type="NCBI Taxonomy" id="323426"/>
    <lineage>
        <taxon>Bacteria</taxon>
        <taxon>Pseudomonadati</taxon>
        <taxon>Pseudomonadota</taxon>
        <taxon>Betaproteobacteria</taxon>
        <taxon>Burkholderiales</taxon>
        <taxon>Alcaligenaceae</taxon>
        <taxon>Jezberella</taxon>
    </lineage>
</organism>
<dbReference type="Proteomes" id="UP000238308">
    <property type="component" value="Unassembled WGS sequence"/>
</dbReference>
<dbReference type="PIRSF" id="PIRSF006603">
    <property type="entry name" value="DinF"/>
    <property type="match status" value="1"/>
</dbReference>
<keyword evidence="6 7" id="KW-0472">Membrane</keyword>
<evidence type="ECO:0000256" key="7">
    <source>
        <dbReference type="SAM" id="Phobius"/>
    </source>
</evidence>
<accession>A0A2T0XBH3</accession>
<dbReference type="InterPro" id="IPR002528">
    <property type="entry name" value="MATE_fam"/>
</dbReference>
<reference evidence="8 9" key="1">
    <citation type="submission" date="2018-03" db="EMBL/GenBank/DDBJ databases">
        <title>Genomic Encyclopedia of Type Strains, Phase III (KMG-III): the genomes of soil and plant-associated and newly described type strains.</title>
        <authorList>
            <person name="Whitman W."/>
        </authorList>
    </citation>
    <scope>NUCLEOTIDE SEQUENCE [LARGE SCALE GENOMIC DNA]</scope>
    <source>
        <strain evidence="8 9">MWH-P2sevCIIIb</strain>
    </source>
</reference>
<keyword evidence="3" id="KW-1003">Cell membrane</keyword>
<keyword evidence="9" id="KW-1185">Reference proteome</keyword>
<feature type="transmembrane region" description="Helical" evidence="7">
    <location>
        <begin position="420"/>
        <end position="443"/>
    </location>
</feature>
<comment type="subcellular location">
    <subcellularLocation>
        <location evidence="1">Cell inner membrane</location>
        <topology evidence="1">Multi-pass membrane protein</topology>
    </subcellularLocation>
</comment>
<evidence type="ECO:0000256" key="5">
    <source>
        <dbReference type="ARBA" id="ARBA00022989"/>
    </source>
</evidence>
<evidence type="ECO:0000256" key="2">
    <source>
        <dbReference type="ARBA" id="ARBA00022448"/>
    </source>
</evidence>
<dbReference type="Pfam" id="PF01554">
    <property type="entry name" value="MatE"/>
    <property type="match status" value="2"/>
</dbReference>
<keyword evidence="2" id="KW-0813">Transport</keyword>
<feature type="transmembrane region" description="Helical" evidence="7">
    <location>
        <begin position="12"/>
        <end position="33"/>
    </location>
</feature>
<dbReference type="EMBL" id="PVTV01000018">
    <property type="protein sequence ID" value="PRY96295.1"/>
    <property type="molecule type" value="Genomic_DNA"/>
</dbReference>
<sequence length="456" mass="48264">MSNARTARLEAMLSGPILVTLIGLAWPNVLMMVAQASTGLVETWFISHLGVSALAGAAVVLPIIMLMQTMSQGAMGGGISSAIARALGAKDNELANRLVLHAVVLNAGLGVTCASLLLLFRQPLFKLMGVTGEALDAAMAYSGVAFTALVLMWIMNALASAIRGSGNMFVPAAVNLVGALLLVPISPCLIFGLGPFPALGIAGAGWAFVLYYAAGTSIFLWYCLSGRNLARLQRCALKWGPMRNILIVGGFAMINPLLTNGLIASTTALVGSFAGTAALAGYGIAARLEYFIFPVAFGIGAPLVAMVASNLGAKQPERALKIALTGAALAFTLAEVVGLLAAIWPEAWMSLFGAERQMIEAGALFLRIVGPFFGFFSMGFALYFASQGAQRLFWPLTAGILRLFIAAVLGWFVFQWTQSLQWFFAVSAFAMCTYGTIIATAVYRRTWFKETGLSRR</sequence>
<feature type="transmembrane region" description="Helical" evidence="7">
    <location>
        <begin position="364"/>
        <end position="385"/>
    </location>
</feature>
<protein>
    <submittedName>
        <fullName evidence="8">Putative MATE family efflux protein</fullName>
    </submittedName>
</protein>
<feature type="transmembrane region" description="Helical" evidence="7">
    <location>
        <begin position="199"/>
        <end position="224"/>
    </location>
</feature>
<dbReference type="GO" id="GO:0005886">
    <property type="term" value="C:plasma membrane"/>
    <property type="evidence" value="ECO:0007669"/>
    <property type="project" value="UniProtKB-SubCell"/>
</dbReference>
<feature type="transmembrane region" description="Helical" evidence="7">
    <location>
        <begin position="245"/>
        <end position="270"/>
    </location>
</feature>
<dbReference type="NCBIfam" id="TIGR00797">
    <property type="entry name" value="matE"/>
    <property type="match status" value="1"/>
</dbReference>
<dbReference type="AlphaFoldDB" id="A0A2T0XBH3"/>
<feature type="transmembrane region" description="Helical" evidence="7">
    <location>
        <begin position="45"/>
        <end position="66"/>
    </location>
</feature>
<evidence type="ECO:0000256" key="1">
    <source>
        <dbReference type="ARBA" id="ARBA00004429"/>
    </source>
</evidence>
<feature type="transmembrane region" description="Helical" evidence="7">
    <location>
        <begin position="392"/>
        <end position="414"/>
    </location>
</feature>
<keyword evidence="4 7" id="KW-0812">Transmembrane</keyword>
<dbReference type="InterPro" id="IPR052031">
    <property type="entry name" value="Membrane_Transporter-Flippase"/>
</dbReference>
<evidence type="ECO:0000313" key="9">
    <source>
        <dbReference type="Proteomes" id="UP000238308"/>
    </source>
</evidence>
<comment type="caution">
    <text evidence="8">The sequence shown here is derived from an EMBL/GenBank/DDBJ whole genome shotgun (WGS) entry which is preliminary data.</text>
</comment>
<proteinExistence type="predicted"/>
<evidence type="ECO:0000256" key="4">
    <source>
        <dbReference type="ARBA" id="ARBA00022692"/>
    </source>
</evidence>